<dbReference type="InterPro" id="IPR001680">
    <property type="entry name" value="WD40_rpt"/>
</dbReference>
<dbReference type="InParanoid" id="W0TYS8"/>
<dbReference type="VEuPathDB" id="FungiDB:DEHA2E22088g"/>
<dbReference type="PROSITE" id="PS50294">
    <property type="entry name" value="WD_REPEATS_REGION"/>
    <property type="match status" value="1"/>
</dbReference>
<protein>
    <submittedName>
        <fullName evidence="2">DEHA2E22088p</fullName>
    </submittedName>
</protein>
<dbReference type="STRING" id="284592.W0TYS8"/>
<keyword evidence="3" id="KW-1185">Reference proteome</keyword>
<dbReference type="RefSeq" id="XP_002770525.1">
    <property type="nucleotide sequence ID" value="XM_002770479.1"/>
</dbReference>
<dbReference type="InterPro" id="IPR015943">
    <property type="entry name" value="WD40/YVTN_repeat-like_dom_sf"/>
</dbReference>
<dbReference type="Proteomes" id="UP000000599">
    <property type="component" value="Chromosome E"/>
</dbReference>
<evidence type="ECO:0000256" key="1">
    <source>
        <dbReference type="PROSITE-ProRule" id="PRU00221"/>
    </source>
</evidence>
<dbReference type="KEGG" id="dha:DEHA2E22088g"/>
<sequence>MAIQLTEEQITYTTNTLSNNGSTDRYISIEDIPNAEEGNTVIEATNSPQESSHEYELSQSESLSFLYNLLYDENSALKKSEILSILNSLKLREDNLPFSIQNLNETDCQGVIWPSDLREKIAIDRARIGEMNWFYNISKSRESIRDHFNFQTYGTKTNFFQFHKFFCKLKLHITHFQLRNLVCCSENLSNGIFYPSSHLYDYNFPIDATSTDECQTFFRVNRLMPDDQLTKERNGMKLDCLMESRSLLYNSNSRISTMTCSNRILACGTFEGGYILQNISNPTRPELIGEFNLTNDSEGITNHIAIHDDRELIISSNDKVLRIIDMTTGSTESYNLPFSINCLSINPHNHNEFIITGDHVNSFILDKRMPSIDYSQECRGHKDYGFSCDWSPKNENILVTGNQDSSIKIWDRRNTKESVHCWNSALGTLSAQGAPVRNCKFSRNGEYLSWAESLDHVGIIQMADLSNSDNYLSRVQSIDFLGKCAGLNFAPMEYGYGEDLIIGVNDCPLGGILNYKLESKCKSLDFDFYF</sequence>
<dbReference type="InterPro" id="IPR036322">
    <property type="entry name" value="WD40_repeat_dom_sf"/>
</dbReference>
<proteinExistence type="predicted"/>
<dbReference type="AlphaFoldDB" id="W0TYS8"/>
<feature type="repeat" description="WD" evidence="1">
    <location>
        <begin position="378"/>
        <end position="420"/>
    </location>
</feature>
<dbReference type="eggNOG" id="ENOG502QPI7">
    <property type="taxonomic scope" value="Eukaryota"/>
</dbReference>
<dbReference type="PROSITE" id="PS50082">
    <property type="entry name" value="WD_REPEATS_2"/>
    <property type="match status" value="1"/>
</dbReference>
<evidence type="ECO:0000313" key="2">
    <source>
        <dbReference type="EMBL" id="CAG88542.4"/>
    </source>
</evidence>
<dbReference type="HOGENOM" id="CLU_513889_0_0_1"/>
<dbReference type="SMART" id="SM00320">
    <property type="entry name" value="WD40"/>
    <property type="match status" value="2"/>
</dbReference>
<reference evidence="2 3" key="1">
    <citation type="journal article" date="2004" name="Nature">
        <title>Genome evolution in yeasts.</title>
        <authorList>
            <consortium name="Genolevures"/>
            <person name="Dujon B."/>
            <person name="Sherman D."/>
            <person name="Fischer G."/>
            <person name="Durrens P."/>
            <person name="Casaregola S."/>
            <person name="Lafontaine I."/>
            <person name="de Montigny J."/>
            <person name="Marck C."/>
            <person name="Neuveglise C."/>
            <person name="Talla E."/>
            <person name="Goffard N."/>
            <person name="Frangeul L."/>
            <person name="Aigle M."/>
            <person name="Anthouard V."/>
            <person name="Babour A."/>
            <person name="Barbe V."/>
            <person name="Barnay S."/>
            <person name="Blanchin S."/>
            <person name="Beckerich J.M."/>
            <person name="Beyne E."/>
            <person name="Bleykasten C."/>
            <person name="Boisrame A."/>
            <person name="Boyer J."/>
            <person name="Cattolico L."/>
            <person name="Confanioleri F."/>
            <person name="de Daruvar A."/>
            <person name="Despons L."/>
            <person name="Fabre E."/>
            <person name="Fairhead C."/>
            <person name="Ferry-Dumazet H."/>
            <person name="Groppi A."/>
            <person name="Hantraye F."/>
            <person name="Hennequin C."/>
            <person name="Jauniaux N."/>
            <person name="Joyet P."/>
            <person name="Kachouri R."/>
            <person name="Kerrest A."/>
            <person name="Koszul R."/>
            <person name="Lemaire M."/>
            <person name="Lesur I."/>
            <person name="Ma L."/>
            <person name="Muller H."/>
            <person name="Nicaud J.M."/>
            <person name="Nikolski M."/>
            <person name="Oztas S."/>
            <person name="Ozier-Kalogeropoulos O."/>
            <person name="Pellenz S."/>
            <person name="Potier S."/>
            <person name="Richard G.F."/>
            <person name="Straub M.L."/>
            <person name="Suleau A."/>
            <person name="Swennene D."/>
            <person name="Tekaia F."/>
            <person name="Wesolowski-Louvel M."/>
            <person name="Westhof E."/>
            <person name="Wirth B."/>
            <person name="Zeniou-Meyer M."/>
            <person name="Zivanovic I."/>
            <person name="Bolotin-Fukuhara M."/>
            <person name="Thierry A."/>
            <person name="Bouchier C."/>
            <person name="Caudron B."/>
            <person name="Scarpelli C."/>
            <person name="Gaillardin C."/>
            <person name="Weissenbach J."/>
            <person name="Wincker P."/>
            <person name="Souciet J.L."/>
        </authorList>
    </citation>
    <scope>NUCLEOTIDE SEQUENCE [LARGE SCALE GENOMIC DNA]</scope>
    <source>
        <strain evidence="3">ATCC 36239 / CBS 767 / BCRC 21394 / JCM 1990 / NBRC 0083 / IGC 2968</strain>
    </source>
</reference>
<dbReference type="PANTHER" id="PTHR43991:SF12">
    <property type="entry name" value="WD REPEAT PROTEIN (AFU_ORTHOLOGUE AFUA_8G05640)"/>
    <property type="match status" value="1"/>
</dbReference>
<name>W0TYS8_DEBHA</name>
<dbReference type="Gene3D" id="2.130.10.10">
    <property type="entry name" value="YVTN repeat-like/Quinoprotein amine dehydrogenase"/>
    <property type="match status" value="1"/>
</dbReference>
<evidence type="ECO:0000313" key="3">
    <source>
        <dbReference type="Proteomes" id="UP000000599"/>
    </source>
</evidence>
<dbReference type="SUPFAM" id="SSF50978">
    <property type="entry name" value="WD40 repeat-like"/>
    <property type="match status" value="1"/>
</dbReference>
<dbReference type="Pfam" id="PF00400">
    <property type="entry name" value="WD40"/>
    <property type="match status" value="1"/>
</dbReference>
<keyword evidence="1" id="KW-0853">WD repeat</keyword>
<dbReference type="PANTHER" id="PTHR43991">
    <property type="entry name" value="WD REPEAT PROTEIN (AFU_ORTHOLOGUE AFUA_8G05640)-RELATED"/>
    <property type="match status" value="1"/>
</dbReference>
<dbReference type="GeneID" id="8998820"/>
<dbReference type="OMA" id="HITHFQL"/>
<accession>W0TYS8</accession>
<gene>
    <name evidence="2" type="ordered locus">DEHA2E22088g</name>
</gene>
<organism evidence="2 3">
    <name type="scientific">Debaryomyces hansenii (strain ATCC 36239 / CBS 767 / BCRC 21394 / JCM 1990 / NBRC 0083 / IGC 2968)</name>
    <name type="common">Yeast</name>
    <name type="synonym">Torulaspora hansenii</name>
    <dbReference type="NCBI Taxonomy" id="284592"/>
    <lineage>
        <taxon>Eukaryota</taxon>
        <taxon>Fungi</taxon>
        <taxon>Dikarya</taxon>
        <taxon>Ascomycota</taxon>
        <taxon>Saccharomycotina</taxon>
        <taxon>Pichiomycetes</taxon>
        <taxon>Debaryomycetaceae</taxon>
        <taxon>Debaryomyces</taxon>
    </lineage>
</organism>
<dbReference type="EMBL" id="CR382137">
    <property type="protein sequence ID" value="CAG88542.4"/>
    <property type="molecule type" value="Genomic_DNA"/>
</dbReference>
<dbReference type="OrthoDB" id="20669at2759"/>